<accession>A0ABY7A904</accession>
<dbReference type="PANTHER" id="PTHR42846:SF1">
    <property type="entry name" value="NI-SIROHYDROCHLORIN A,C-DIAMIDE REDUCTIVE CYCLASE COMPLEX, COMPONENT CFBD"/>
    <property type="match status" value="1"/>
</dbReference>
<dbReference type="Gene3D" id="3.40.50.1980">
    <property type="entry name" value="Nitrogenase molybdenum iron protein domain"/>
    <property type="match status" value="2"/>
</dbReference>
<evidence type="ECO:0000313" key="3">
    <source>
        <dbReference type="Proteomes" id="UP001163115"/>
    </source>
</evidence>
<gene>
    <name evidence="2" type="ORF">OW255_11630</name>
</gene>
<dbReference type="Pfam" id="PF00148">
    <property type="entry name" value="Oxidored_nitro"/>
    <property type="match status" value="1"/>
</dbReference>
<dbReference type="InterPro" id="IPR052673">
    <property type="entry name" value="Ni-siroh_cyclase_CfbD"/>
</dbReference>
<sequence length="416" mass="46927">MNELKHLKRLSAVKSNAGIKFLTPAAFPGNHCPMHTALALSSNIKGMSTLLIGTAECGNYSRSIIEKNKPEDHTFHWMYVLDSNEVVFGCRKGVMQAVKEMDEAGARAIMLISTCVPEVIGEDMEGIIRELQPQTKARLNYVQMPHFKCNSYPSGFYKTLESFGEMMKPIKKRPDVVNILGRSKEEDHIPMPELLQALETREMTLRYLAPKSDITDFVSAPDGALNLVLSPYMNPLAKRMENRFGVPFVSVHEVYDVDGIDYLYHDIASKLGIQWGDGFLKSRKAAAHLEAEAKEMVKGLRFVSTHRNTLMTLPLAHYLLRLGMEPLLLHMEEYYPDDKKWSNLLLEQGQNPYLCHMVNEPSDARILEVISPDVSFGEIPGGNGMIPCVPHLDELYGQAGYERTELLLKRLINAFK</sequence>
<proteinExistence type="predicted"/>
<name>A0ABY7A904_9FIRM</name>
<organism evidence="2 3">
    <name type="scientific">Lacrimispora xylanolytica</name>
    <dbReference type="NCBI Taxonomy" id="29375"/>
    <lineage>
        <taxon>Bacteria</taxon>
        <taxon>Bacillati</taxon>
        <taxon>Bacillota</taxon>
        <taxon>Clostridia</taxon>
        <taxon>Lachnospirales</taxon>
        <taxon>Lachnospiraceae</taxon>
        <taxon>Lacrimispora</taxon>
    </lineage>
</organism>
<keyword evidence="3" id="KW-1185">Reference proteome</keyword>
<evidence type="ECO:0000259" key="1">
    <source>
        <dbReference type="Pfam" id="PF00148"/>
    </source>
</evidence>
<dbReference type="InterPro" id="IPR000510">
    <property type="entry name" value="Nase/OxRdtase_comp1"/>
</dbReference>
<dbReference type="SUPFAM" id="SSF53807">
    <property type="entry name" value="Helical backbone' metal receptor"/>
    <property type="match status" value="1"/>
</dbReference>
<reference evidence="2" key="1">
    <citation type="submission" date="2022-11" db="EMBL/GenBank/DDBJ databases">
        <title>Lacrimispora xylanolytica sy1, complete genome.</title>
        <authorList>
            <person name="Choi S."/>
        </authorList>
    </citation>
    <scope>NUCLEOTIDE SEQUENCE</scope>
    <source>
        <strain evidence="2">Sy1</strain>
    </source>
</reference>
<feature type="domain" description="Nitrogenase/oxidoreductase component 1" evidence="1">
    <location>
        <begin position="32"/>
        <end position="415"/>
    </location>
</feature>
<protein>
    <submittedName>
        <fullName evidence="2">Nitrogenase component 1</fullName>
    </submittedName>
</protein>
<evidence type="ECO:0000313" key="2">
    <source>
        <dbReference type="EMBL" id="WAJ22233.1"/>
    </source>
</evidence>
<dbReference type="RefSeq" id="WP_268114180.1">
    <property type="nucleotide sequence ID" value="NZ_CP113524.1"/>
</dbReference>
<dbReference type="EMBL" id="CP113524">
    <property type="protein sequence ID" value="WAJ22233.1"/>
    <property type="molecule type" value="Genomic_DNA"/>
</dbReference>
<dbReference type="PANTHER" id="PTHR42846">
    <property type="entry name" value="NI-SIROHYDROCHLORIN A,C-DIAMIDE REDUCTIVE CYCLASE COMPLEX, COMPONENT CFBD"/>
    <property type="match status" value="1"/>
</dbReference>
<dbReference type="Proteomes" id="UP001163115">
    <property type="component" value="Chromosome"/>
</dbReference>